<organism evidence="10 11">
    <name type="scientific">Coilia grayii</name>
    <name type="common">Gray's grenadier anchovy</name>
    <dbReference type="NCBI Taxonomy" id="363190"/>
    <lineage>
        <taxon>Eukaryota</taxon>
        <taxon>Metazoa</taxon>
        <taxon>Chordata</taxon>
        <taxon>Craniata</taxon>
        <taxon>Vertebrata</taxon>
        <taxon>Euteleostomi</taxon>
        <taxon>Actinopterygii</taxon>
        <taxon>Neopterygii</taxon>
        <taxon>Teleostei</taxon>
        <taxon>Clupei</taxon>
        <taxon>Clupeiformes</taxon>
        <taxon>Clupeoidei</taxon>
        <taxon>Engraulidae</taxon>
        <taxon>Coilinae</taxon>
        <taxon>Coilia</taxon>
    </lineage>
</organism>
<feature type="domain" description="VWFD" evidence="9">
    <location>
        <begin position="908"/>
        <end position="1090"/>
    </location>
</feature>
<evidence type="ECO:0000313" key="10">
    <source>
        <dbReference type="EMBL" id="KAL2101804.1"/>
    </source>
</evidence>
<dbReference type="Pfam" id="PF01826">
    <property type="entry name" value="TIL"/>
    <property type="match status" value="6"/>
</dbReference>
<evidence type="ECO:0000256" key="3">
    <source>
        <dbReference type="ARBA" id="ARBA00022729"/>
    </source>
</evidence>
<feature type="domain" description="VWFD" evidence="9">
    <location>
        <begin position="2795"/>
        <end position="2978"/>
    </location>
</feature>
<sequence>MCQTHSLSSNDGVSNWQSALNHFFVLFQAGYDTINSTHHFSIPGSFMRNFTSFSSTSNINILGRWAFRTDDGSRGCQFSGLPVQQGDSFWTDASCQQRCTCVSEGLLQCQQQSCTFSQACKPATFQYTCQNIQRRTCTISGDPHYYTFDSKVFHFQGTCTYVLSEACGNGLPYYRIEGKNEHRGSTRVSWTRLVRVWVYGEEIELVKGHRSHAMVNGTFVTTPFTVDDGSIRVYQSGFSVAVSTDFGLLVTYDANHYVRISVPYEYQNGTCGLCGNFNHHPHDDFRTRGGQLVSSDVDFANSWKAAGDTDPGCQVVRCAGLACAACTSSQNQLYGNTAHCGILSSNVGPFASCHSRLPPQSFVENCVYDLCVGGGYQPILCQALHVYAAQCQQEGIQLGQWRRDGFCEIPCPANSHFESQGTGCPATCSNPNAPQNCPLPNLESCICNAGYVLSGGECVRQSDCGCAFEGRYYTAGATVVLDQDCGRRCTCTRGTMTCQTHRCGDLEVCGVHDGMRGCRPVSYATCWVEGYGSYRTFDGQTFHYPGACSLTLARVRGQSQLTHFQVAVEKVPKGLRDFARHLKFEAEGTQVSVEMGDGATTKVDGQTVAIPFSVNSGHMRIYHSSVKGVVIETNFGVLVRADWPHVIRITAPGNYNGTLGGLCGNLNGDPDDDFFSPSGIPLDNSQQFGDSWRDGSLSAHCVEPPAWEPGHYQNISQFRELCIIMGWAQGPFGQCQASLDPWGRIEDCVQALVRTQGAREALCEALHGYTLLCQQSGITVGEWRNLTTCEVTCPLNSHYELCGTSCPASCPSLSFPFLCNQQCQEGCQCNDGFLLSGDLCVPPTGCGCHHGGRYRQSGERYWYGEECQFLCQCNGLTGQSHCTATSCGAQESCRVVDRQYGCHPKPEATCRASGDPHYTSFDRRTFDFQGTCRYILASVCNRTQGLPHFQVEAQNEAWNGLQVSITVAVYVNVSGYQLYITKYNPGTVQVNGETRNLPVLLDQGKVSVYGNGLHTFVKTDFGLTVSYDGRWVLDIKVPSNYSGATCGLCGNFNGLQGDDFTVQNGRSGSVVLSVSDFGDYWKVEDGSPCAGGCGNSCPVCHDDSRARAMCELLRAGNGPLSFCYAHIDPQTFFNDCVFDVCLSGNRDEVLCRAMEAYVSACQAANVIIYPWRQNSTCQMECPENSHYDLCGTECGHTCASSIDAICDRTCAEGCFCDDGFVRSGRRCVAVEQCGCLYNGLYFEIGENFWTQDCSHRCECFAPNDLRCTQSSCPPTQECSVKHGHRGCYSQLSTCTVWGDPHYITFDGAVAHFQGTCSYEISHTCGNISEDALAFRVVAANNHRGSLIVSFVSTVDVWLSRGGVQRHITIGLNSRVKVDGQDNNANSIQVGSLAQLTRDSGFVVVNASGDLVVQFDGRSRLLVRLSPGFHQSVCGMCGNHNGNPADDKVLPNGTLAKTDRQFGQSWKSDVSSPGCGASDLTGDDVCLFREKYTELCSIITNSSGPFRQCHLHIDPQAYFTSCVYDLCAYTPANGMLCSAVEAYETACSVFGLQTAEWCSVLHCCECDFHGPLILKKKNILLLSGLPEQEGDYFWTDATCQERCTRISGGLLECQKQSCAFAQVCRPATFQYSCQNTERRTCTISGDPHYYTFDSKVFHFQGTCTYVLSEACGNGLPYYRIEGKNEHRGSTRVSWTRLVRVWVYGEEIEIVKSHHYHAMVNGTRVTTPFTLKDGSIRVYQSGFSVAVSTDFGLLVTYDANHYVRISVPYEYQNGTCGLCGNFNHHPDDDFWTRAGQLVSSDVDFANSWKVEGDTDPGCQDVRCAGLACAACSSSQNQLYGNTAHCGILSNNVGPFASCHARLPPQTFVENCVYDLCVGGGYQPILCQALNVYAAQCQQEGIQLGQWRREGFCEIPCPANSHFDSQGTGCPATCSNPNAPQNCPLPYQESCICNAGYVLSGGECVRQSDCGCTFEGRYYTAGETVVLDQDCGRRCTCTQGTMTCQTHRCGDLEVCGVHDGMRGCRPVSYATCWVEGYGSYRTFDGQTFHYPGACSLTLARVRGQSQLTHFQVAVEKVPKGLRDFARHLKFEAEGTQVSVEMGDGATTKVDGQTVAIPFSVNSGHMRIYHSSVKGVVIETNFGVLVRADWPHVIRITAPGNYNGTLGGLCGNLNGDPDDDFFSPSGIPLDNSQQFGDSWRDGSLSAHCVEPPAWEPGHYQNTSQFRELCSIMGWAQGPFGQCRASLDPWGQIEDCVQALVRTQGAREALCEALRGYTLLCQQSGITVREWRNLTTCEVTCPLNSHYELCGTSCPASCPSLSFPFLCNQQCQEGCQCNDGFVLSGDRCVPPTGCGCHHGGRYRQSGERYWYGEECQFLCQCNGLTGQSHCTASSCGAQESCRVVDGQYGCHPKPEATCRASGDPHYTSFDRRTFDFQGTCRYILASVCNETQGLPHFQVEARNEEWNGLQVSITVAVYVNVSGYQLYISKYNPGTVQVNGETRNLPVLLDQGKVSVYGNGLRTFVKTDFGLTVSYDGRWVLDITVPSNYSGATCGLCGNFNSLQGDDFTVQNGRSGTEVLSVSDFGDYWKVEDGIPCAGGCGNSCPVCHDDSRARAMCELLRASNGPLSFCQAHVDSQPFLNDCVFDVCLSGNRDEVLCRAMEAYVSACQAANVIIYPWRQNSTCQMECPENSHYDLCGTECGHTCASSIDASCDRTCAEGCFCDDGFVRSGGRCVPVEQCGCLYDGFYFEIGQQFWTQDCSHRCECFSNNDLRCTPSSCPPTQECSVKYGRRGCYGHLSTCTVWGDPHYITFDGAVAHFQGTCSYEISHTCGNTSEDALAFRVVAANNHRGNLIVSFVSTVDVWLSRGGVQRHITIGQNRRVKVDGQDTNANSIQVGSLAQLTRDSGFVVMNASGDLVVQFDGRSRLLVRLSSSFQKSVCGICGNHNGNPADDKVLPNGTLAQTDRQFGQSWKSDVRNPGCGASDRIGDDACLFREEYTELCSIITNSSGPFRQCHLHVDPQAYFTSCVYDLCAYTPANGMLCSAVEAYDTACSVLGLQTPEWRPALHCSAADPCEELDCTEDEWCGQKDGVYGCFCNEDHARPQSFDSLERCSSSTGTMSLSRCQLFEAGFSAHTLHLNDPSCNGTLQDGRVEFLFDNNNHICGTSLRSNSTHFIYENSIHGDANSAGSLIRRERRINLPFSCVYPLRQTLSMNVAINPLESIVTKRLPGGEGTYQVRMIPYEDAGFSHAYSGGVDVVVDQRLYVNVWADGVDSRQIAMVVDTCWATPVNQPDYHIRWDLVRNECPNPNDNTVELLQNGVSTSGRFSFRMFTFTADSSKVYLHCSIHLCLVANNDCTAHCYPGYHQRKRRSVDFHDSAAISLGPLIWASGGAGNMDNLILTTY</sequence>
<protein>
    <recommendedName>
        <fullName evidence="12">IgGFc-binding protein</fullName>
    </recommendedName>
</protein>
<dbReference type="SMART" id="SM00241">
    <property type="entry name" value="ZP"/>
    <property type="match status" value="1"/>
</dbReference>
<evidence type="ECO:0000256" key="7">
    <source>
        <dbReference type="ARBA" id="ARBA00023180"/>
    </source>
</evidence>
<dbReference type="GO" id="GO:0005886">
    <property type="term" value="C:plasma membrane"/>
    <property type="evidence" value="ECO:0007669"/>
    <property type="project" value="UniProtKB-SubCell"/>
</dbReference>
<dbReference type="Gene3D" id="2.60.40.3210">
    <property type="entry name" value="Zona pellucida, ZP-N domain"/>
    <property type="match status" value="1"/>
</dbReference>
<evidence type="ECO:0008006" key="12">
    <source>
        <dbReference type="Google" id="ProtNLM"/>
    </source>
</evidence>
<evidence type="ECO:0000313" key="11">
    <source>
        <dbReference type="Proteomes" id="UP001591681"/>
    </source>
</evidence>
<feature type="domain" description="VWFD" evidence="9">
    <location>
        <begin position="524"/>
        <end position="702"/>
    </location>
</feature>
<feature type="domain" description="VWFD" evidence="9">
    <location>
        <begin position="1638"/>
        <end position="1817"/>
    </location>
</feature>
<dbReference type="InterPro" id="IPR042235">
    <property type="entry name" value="ZP-C_dom"/>
</dbReference>
<dbReference type="SUPFAM" id="SSF57567">
    <property type="entry name" value="Serine protease inhibitors"/>
    <property type="match status" value="6"/>
</dbReference>
<dbReference type="Gene3D" id="2.60.40.4100">
    <property type="entry name" value="Zona pellucida, ZP-C domain"/>
    <property type="match status" value="1"/>
</dbReference>
<dbReference type="InterPro" id="IPR001507">
    <property type="entry name" value="ZP_dom"/>
</dbReference>
<dbReference type="PANTHER" id="PTHR46160">
    <property type="entry name" value="ALPHA-TECTORIN-RELATED"/>
    <property type="match status" value="1"/>
</dbReference>
<keyword evidence="2" id="KW-1003">Cell membrane</keyword>
<accession>A0ABD1KRK7</accession>
<keyword evidence="7" id="KW-0325">Glycoprotein</keyword>
<dbReference type="InterPro" id="IPR036084">
    <property type="entry name" value="Ser_inhib-like_sf"/>
</dbReference>
<dbReference type="PANTHER" id="PTHR46160:SF9">
    <property type="entry name" value="PROTEIN PRY2-RELATED"/>
    <property type="match status" value="1"/>
</dbReference>
<dbReference type="InterPro" id="IPR014853">
    <property type="entry name" value="VWF/SSPO/ZAN-like_Cys-rich_dom"/>
</dbReference>
<comment type="caution">
    <text evidence="10">The sequence shown here is derived from an EMBL/GenBank/DDBJ whole genome shotgun (WGS) entry which is preliminary data.</text>
</comment>
<feature type="domain" description="VWFD" evidence="9">
    <location>
        <begin position="135"/>
        <end position="314"/>
    </location>
</feature>
<evidence type="ECO:0000259" key="9">
    <source>
        <dbReference type="PROSITE" id="PS51233"/>
    </source>
</evidence>
<comment type="subcellular location">
    <subcellularLocation>
        <location evidence="1">Cell membrane</location>
    </subcellularLocation>
</comment>
<feature type="domain" description="VWFD" evidence="9">
    <location>
        <begin position="2027"/>
        <end position="2205"/>
    </location>
</feature>
<dbReference type="InterPro" id="IPR025615">
    <property type="entry name" value="TILa_dom"/>
</dbReference>
<dbReference type="SMART" id="SM00215">
    <property type="entry name" value="VWC_out"/>
    <property type="match status" value="4"/>
</dbReference>
<evidence type="ECO:0000256" key="1">
    <source>
        <dbReference type="ARBA" id="ARBA00004236"/>
    </source>
</evidence>
<reference evidence="10 11" key="1">
    <citation type="submission" date="2024-09" db="EMBL/GenBank/DDBJ databases">
        <title>A chromosome-level genome assembly of Gray's grenadier anchovy, Coilia grayii.</title>
        <authorList>
            <person name="Fu Z."/>
        </authorList>
    </citation>
    <scope>NUCLEOTIDE SEQUENCE [LARGE SCALE GENOMIC DNA]</scope>
    <source>
        <strain evidence="10">G4</strain>
        <tissue evidence="10">Muscle</tissue>
    </source>
</reference>
<evidence type="ECO:0000256" key="4">
    <source>
        <dbReference type="ARBA" id="ARBA00022737"/>
    </source>
</evidence>
<proteinExistence type="predicted"/>
<keyword evidence="4" id="KW-0677">Repeat</keyword>
<keyword evidence="6" id="KW-1015">Disulfide bond</keyword>
<dbReference type="InterPro" id="IPR002919">
    <property type="entry name" value="TIL_dom"/>
</dbReference>
<evidence type="ECO:0000259" key="8">
    <source>
        <dbReference type="PROSITE" id="PS51034"/>
    </source>
</evidence>
<dbReference type="Pfam" id="PF00094">
    <property type="entry name" value="VWD"/>
    <property type="match status" value="8"/>
</dbReference>
<evidence type="ECO:0000256" key="5">
    <source>
        <dbReference type="ARBA" id="ARBA00023136"/>
    </source>
</evidence>
<name>A0ABD1KRK7_9TELE</name>
<keyword evidence="3" id="KW-0732">Signal</keyword>
<dbReference type="InterPro" id="IPR001007">
    <property type="entry name" value="VWF_dom"/>
</dbReference>
<dbReference type="Pfam" id="PF08742">
    <property type="entry name" value="C8"/>
    <property type="match status" value="8"/>
</dbReference>
<dbReference type="EMBL" id="JBHFQA010000003">
    <property type="protein sequence ID" value="KAL2101804.1"/>
    <property type="molecule type" value="Genomic_DNA"/>
</dbReference>
<evidence type="ECO:0000256" key="2">
    <source>
        <dbReference type="ARBA" id="ARBA00022475"/>
    </source>
</evidence>
<keyword evidence="5" id="KW-0472">Membrane</keyword>
<dbReference type="CDD" id="cd19941">
    <property type="entry name" value="TIL"/>
    <property type="match status" value="6"/>
</dbReference>
<dbReference type="PROSITE" id="PS51034">
    <property type="entry name" value="ZP_2"/>
    <property type="match status" value="1"/>
</dbReference>
<dbReference type="PROSITE" id="PS51233">
    <property type="entry name" value="VWFD"/>
    <property type="match status" value="8"/>
</dbReference>
<dbReference type="SMART" id="SM00216">
    <property type="entry name" value="VWD"/>
    <property type="match status" value="8"/>
</dbReference>
<dbReference type="Pfam" id="PF12714">
    <property type="entry name" value="TILa"/>
    <property type="match status" value="4"/>
</dbReference>
<dbReference type="InterPro" id="IPR052749">
    <property type="entry name" value="Alpha-tectorin"/>
</dbReference>
<dbReference type="Pfam" id="PF00100">
    <property type="entry name" value="Zona_pellucida"/>
    <property type="match status" value="1"/>
</dbReference>
<dbReference type="FunFam" id="2.10.25.10:FF:000055">
    <property type="entry name" value="alpha-tectorin isoform X1"/>
    <property type="match status" value="4"/>
</dbReference>
<gene>
    <name evidence="10" type="ORF">ACEWY4_003565</name>
</gene>
<feature type="domain" description="VWFD" evidence="9">
    <location>
        <begin position="1292"/>
        <end position="1475"/>
    </location>
</feature>
<dbReference type="Proteomes" id="UP001591681">
    <property type="component" value="Unassembled WGS sequence"/>
</dbReference>
<dbReference type="InterPro" id="IPR001846">
    <property type="entry name" value="VWF_type-D"/>
</dbReference>
<feature type="domain" description="ZP" evidence="8">
    <location>
        <begin position="3108"/>
        <end position="3360"/>
    </location>
</feature>
<dbReference type="SMART" id="SM00832">
    <property type="entry name" value="C8"/>
    <property type="match status" value="8"/>
</dbReference>
<keyword evidence="11" id="KW-1185">Reference proteome</keyword>
<dbReference type="Gene3D" id="2.10.25.10">
    <property type="entry name" value="Laminin"/>
    <property type="match status" value="6"/>
</dbReference>
<feature type="domain" description="VWFD" evidence="9">
    <location>
        <begin position="2411"/>
        <end position="2593"/>
    </location>
</feature>
<evidence type="ECO:0000256" key="6">
    <source>
        <dbReference type="ARBA" id="ARBA00023157"/>
    </source>
</evidence>
<dbReference type="InterPro" id="IPR055355">
    <property type="entry name" value="ZP-C"/>
</dbReference>